<evidence type="ECO:0000313" key="1">
    <source>
        <dbReference type="EMBL" id="KAI9377152.1"/>
    </source>
</evidence>
<reference evidence="1 2" key="1">
    <citation type="journal article" date="2006" name="Science">
        <title>The genome of black cottonwood, Populus trichocarpa (Torr. &amp; Gray).</title>
        <authorList>
            <person name="Tuskan G.A."/>
            <person name="Difazio S."/>
            <person name="Jansson S."/>
            <person name="Bohlmann J."/>
            <person name="Grigoriev I."/>
            <person name="Hellsten U."/>
            <person name="Putnam N."/>
            <person name="Ralph S."/>
            <person name="Rombauts S."/>
            <person name="Salamov A."/>
            <person name="Schein J."/>
            <person name="Sterck L."/>
            <person name="Aerts A."/>
            <person name="Bhalerao R.R."/>
            <person name="Bhalerao R.P."/>
            <person name="Blaudez D."/>
            <person name="Boerjan W."/>
            <person name="Brun A."/>
            <person name="Brunner A."/>
            <person name="Busov V."/>
            <person name="Campbell M."/>
            <person name="Carlson J."/>
            <person name="Chalot M."/>
            <person name="Chapman J."/>
            <person name="Chen G.L."/>
            <person name="Cooper D."/>
            <person name="Coutinho P.M."/>
            <person name="Couturier J."/>
            <person name="Covert S."/>
            <person name="Cronk Q."/>
            <person name="Cunningham R."/>
            <person name="Davis J."/>
            <person name="Degroeve S."/>
            <person name="Dejardin A."/>
            <person name="Depamphilis C."/>
            <person name="Detter J."/>
            <person name="Dirks B."/>
            <person name="Dubchak I."/>
            <person name="Duplessis S."/>
            <person name="Ehlting J."/>
            <person name="Ellis B."/>
            <person name="Gendler K."/>
            <person name="Goodstein D."/>
            <person name="Gribskov M."/>
            <person name="Grimwood J."/>
            <person name="Groover A."/>
            <person name="Gunter L."/>
            <person name="Hamberger B."/>
            <person name="Heinze B."/>
            <person name="Helariutta Y."/>
            <person name="Henrissat B."/>
            <person name="Holligan D."/>
            <person name="Holt R."/>
            <person name="Huang W."/>
            <person name="Islam-Faridi N."/>
            <person name="Jones S."/>
            <person name="Jones-Rhoades M."/>
            <person name="Jorgensen R."/>
            <person name="Joshi C."/>
            <person name="Kangasjarvi J."/>
            <person name="Karlsson J."/>
            <person name="Kelleher C."/>
            <person name="Kirkpatrick R."/>
            <person name="Kirst M."/>
            <person name="Kohler A."/>
            <person name="Kalluri U."/>
            <person name="Larimer F."/>
            <person name="Leebens-Mack J."/>
            <person name="Leple J.C."/>
            <person name="Locascio P."/>
            <person name="Lou Y."/>
            <person name="Lucas S."/>
            <person name="Martin F."/>
            <person name="Montanini B."/>
            <person name="Napoli C."/>
            <person name="Nelson D.R."/>
            <person name="Nelson C."/>
            <person name="Nieminen K."/>
            <person name="Nilsson O."/>
            <person name="Pereda V."/>
            <person name="Peter G."/>
            <person name="Philippe R."/>
            <person name="Pilate G."/>
            <person name="Poliakov A."/>
            <person name="Razumovskaya J."/>
            <person name="Richardson P."/>
            <person name="Rinaldi C."/>
            <person name="Ritland K."/>
            <person name="Rouze P."/>
            <person name="Ryaboy D."/>
            <person name="Schmutz J."/>
            <person name="Schrader J."/>
            <person name="Segerman B."/>
            <person name="Shin H."/>
            <person name="Siddiqui A."/>
            <person name="Sterky F."/>
            <person name="Terry A."/>
            <person name="Tsai C.J."/>
            <person name="Uberbacher E."/>
            <person name="Unneberg P."/>
            <person name="Vahala J."/>
            <person name="Wall K."/>
            <person name="Wessler S."/>
            <person name="Yang G."/>
            <person name="Yin T."/>
            <person name="Douglas C."/>
            <person name="Marra M."/>
            <person name="Sandberg G."/>
            <person name="Van de Peer Y."/>
            <person name="Rokhsar D."/>
        </authorList>
    </citation>
    <scope>NUCLEOTIDE SEQUENCE [LARGE SCALE GENOMIC DNA]</scope>
    <source>
        <strain evidence="2">cv. Nisqually</strain>
    </source>
</reference>
<proteinExistence type="predicted"/>
<keyword evidence="2" id="KW-1185">Reference proteome</keyword>
<name>A0ACC0RJQ9_POPTR</name>
<comment type="caution">
    <text evidence="1">The sequence shown here is derived from an EMBL/GenBank/DDBJ whole genome shotgun (WGS) entry which is preliminary data.</text>
</comment>
<dbReference type="Proteomes" id="UP000006729">
    <property type="component" value="Chromosome 19"/>
</dbReference>
<sequence length="55" mass="6494">MKAGVRCFEDEDDEHRLIETVLFLGLEWLFPIWSLKFLNPCIQTPGLLIFKIYPP</sequence>
<dbReference type="EMBL" id="CM009308">
    <property type="protein sequence ID" value="KAI9377152.1"/>
    <property type="molecule type" value="Genomic_DNA"/>
</dbReference>
<evidence type="ECO:0000313" key="2">
    <source>
        <dbReference type="Proteomes" id="UP000006729"/>
    </source>
</evidence>
<organism evidence="1 2">
    <name type="scientific">Populus trichocarpa</name>
    <name type="common">Western balsam poplar</name>
    <name type="synonym">Populus balsamifera subsp. trichocarpa</name>
    <dbReference type="NCBI Taxonomy" id="3694"/>
    <lineage>
        <taxon>Eukaryota</taxon>
        <taxon>Viridiplantae</taxon>
        <taxon>Streptophyta</taxon>
        <taxon>Embryophyta</taxon>
        <taxon>Tracheophyta</taxon>
        <taxon>Spermatophyta</taxon>
        <taxon>Magnoliopsida</taxon>
        <taxon>eudicotyledons</taxon>
        <taxon>Gunneridae</taxon>
        <taxon>Pentapetalae</taxon>
        <taxon>rosids</taxon>
        <taxon>fabids</taxon>
        <taxon>Malpighiales</taxon>
        <taxon>Salicaceae</taxon>
        <taxon>Saliceae</taxon>
        <taxon>Populus</taxon>
    </lineage>
</organism>
<protein>
    <submittedName>
        <fullName evidence="1">Uncharacterized protein</fullName>
    </submittedName>
</protein>
<gene>
    <name evidence="1" type="ORF">POPTR_019G026101v4</name>
</gene>
<accession>A0ACC0RJQ9</accession>